<sequence length="217" mass="22110">MAYQPGPNDLLRNARRARRSPSGSGRPMSRQELAEAVNAYLYEHAARRFAIHAGYIGKLERGEHRWPAAHTRTALRAVLGRDTDADLGFYIIQGHANDAPTAEPDAAGEAGPAEPGPAMTGEGIAPTAAPVAEAVAALTGADAGAGAAVRVNVSAEAGTAVTVVHQDGAAGRVAVLAGGVRVLIDASGAGPASLTPAVVDFPTGGARVYPLAERRAR</sequence>
<dbReference type="EMBL" id="RJLN01000137">
    <property type="protein sequence ID" value="RNL87809.1"/>
    <property type="molecule type" value="Genomic_DNA"/>
</dbReference>
<evidence type="ECO:0000256" key="1">
    <source>
        <dbReference type="SAM" id="MobiDB-lite"/>
    </source>
</evidence>
<comment type="caution">
    <text evidence="2">The sequence shown here is derived from an EMBL/GenBank/DDBJ whole genome shotgun (WGS) entry which is preliminary data.</text>
</comment>
<evidence type="ECO:0000313" key="3">
    <source>
        <dbReference type="Proteomes" id="UP000280698"/>
    </source>
</evidence>
<feature type="compositionally biased region" description="Low complexity" evidence="1">
    <location>
        <begin position="20"/>
        <end position="30"/>
    </location>
</feature>
<accession>A0ABX9WAD0</accession>
<dbReference type="Gene3D" id="1.10.260.40">
    <property type="entry name" value="lambda repressor-like DNA-binding domains"/>
    <property type="match status" value="1"/>
</dbReference>
<organism evidence="2 3">
    <name type="scientific">Micromonospora solifontis</name>
    <dbReference type="NCBI Taxonomy" id="2487138"/>
    <lineage>
        <taxon>Bacteria</taxon>
        <taxon>Bacillati</taxon>
        <taxon>Actinomycetota</taxon>
        <taxon>Actinomycetes</taxon>
        <taxon>Micromonosporales</taxon>
        <taxon>Micromonosporaceae</taxon>
        <taxon>Micromonospora</taxon>
    </lineage>
</organism>
<feature type="region of interest" description="Disordered" evidence="1">
    <location>
        <begin position="1"/>
        <end position="30"/>
    </location>
</feature>
<gene>
    <name evidence="2" type="ORF">EFE23_26520</name>
</gene>
<protein>
    <recommendedName>
        <fullName evidence="4">Helix-turn-helix domain-containing protein</fullName>
    </recommendedName>
</protein>
<keyword evidence="3" id="KW-1185">Reference proteome</keyword>
<name>A0ABX9WAD0_9ACTN</name>
<dbReference type="Proteomes" id="UP000280698">
    <property type="component" value="Unassembled WGS sequence"/>
</dbReference>
<dbReference type="InterPro" id="IPR010982">
    <property type="entry name" value="Lambda_DNA-bd_dom_sf"/>
</dbReference>
<evidence type="ECO:0008006" key="4">
    <source>
        <dbReference type="Google" id="ProtNLM"/>
    </source>
</evidence>
<evidence type="ECO:0000313" key="2">
    <source>
        <dbReference type="EMBL" id="RNL87809.1"/>
    </source>
</evidence>
<proteinExistence type="predicted"/>
<feature type="region of interest" description="Disordered" evidence="1">
    <location>
        <begin position="98"/>
        <end position="124"/>
    </location>
</feature>
<reference evidence="2 3" key="1">
    <citation type="submission" date="2018-11" db="EMBL/GenBank/DDBJ databases">
        <title>Micromonospora sp. PPF5-17, a new actinomycetes isolated from a hot spring soil.</title>
        <authorList>
            <person name="Thawai C."/>
        </authorList>
    </citation>
    <scope>NUCLEOTIDE SEQUENCE [LARGE SCALE GENOMIC DNA]</scope>
    <source>
        <strain evidence="2 3">PPF5-17</strain>
    </source>
</reference>